<dbReference type="EMBL" id="AWWV01007174">
    <property type="protein sequence ID" value="OMO97841.1"/>
    <property type="molecule type" value="Genomic_DNA"/>
</dbReference>
<reference evidence="1 2" key="1">
    <citation type="submission" date="2013-09" db="EMBL/GenBank/DDBJ databases">
        <title>Corchorus capsularis genome sequencing.</title>
        <authorList>
            <person name="Alam M."/>
            <person name="Haque M.S."/>
            <person name="Islam M.S."/>
            <person name="Emdad E.M."/>
            <person name="Islam M.M."/>
            <person name="Ahmed B."/>
            <person name="Halim A."/>
            <person name="Hossen Q.M.M."/>
            <person name="Hossain M.Z."/>
            <person name="Ahmed R."/>
            <person name="Khan M.M."/>
            <person name="Islam R."/>
            <person name="Rashid M.M."/>
            <person name="Khan S.A."/>
            <person name="Rahman M.S."/>
            <person name="Alam M."/>
        </authorList>
    </citation>
    <scope>NUCLEOTIDE SEQUENCE [LARGE SCALE GENOMIC DNA]</scope>
    <source>
        <strain evidence="2">cv. CVL-1</strain>
        <tissue evidence="1">Whole seedling</tissue>
    </source>
</reference>
<gene>
    <name evidence="1" type="ORF">CCACVL1_04433</name>
</gene>
<sequence>MAMKPSWIREKMALKVEVEEIEI</sequence>
<keyword evidence="2" id="KW-1185">Reference proteome</keyword>
<accession>A0A1R3JSX0</accession>
<organism evidence="1 2">
    <name type="scientific">Corchorus capsularis</name>
    <name type="common">Jute</name>
    <dbReference type="NCBI Taxonomy" id="210143"/>
    <lineage>
        <taxon>Eukaryota</taxon>
        <taxon>Viridiplantae</taxon>
        <taxon>Streptophyta</taxon>
        <taxon>Embryophyta</taxon>
        <taxon>Tracheophyta</taxon>
        <taxon>Spermatophyta</taxon>
        <taxon>Magnoliopsida</taxon>
        <taxon>eudicotyledons</taxon>
        <taxon>Gunneridae</taxon>
        <taxon>Pentapetalae</taxon>
        <taxon>rosids</taxon>
        <taxon>malvids</taxon>
        <taxon>Malvales</taxon>
        <taxon>Malvaceae</taxon>
        <taxon>Grewioideae</taxon>
        <taxon>Apeibeae</taxon>
        <taxon>Corchorus</taxon>
    </lineage>
</organism>
<dbReference type="AlphaFoldDB" id="A0A1R3JSX0"/>
<proteinExistence type="predicted"/>
<comment type="caution">
    <text evidence="1">The sequence shown here is derived from an EMBL/GenBank/DDBJ whole genome shotgun (WGS) entry which is preliminary data.</text>
</comment>
<evidence type="ECO:0000313" key="2">
    <source>
        <dbReference type="Proteomes" id="UP000188268"/>
    </source>
</evidence>
<dbReference type="Proteomes" id="UP000188268">
    <property type="component" value="Unassembled WGS sequence"/>
</dbReference>
<dbReference type="Gramene" id="OMO97841">
    <property type="protein sequence ID" value="OMO97841"/>
    <property type="gene ID" value="CCACVL1_04433"/>
</dbReference>
<name>A0A1R3JSX0_COCAP</name>
<protein>
    <submittedName>
        <fullName evidence="1">Uncharacterized protein</fullName>
    </submittedName>
</protein>
<evidence type="ECO:0000313" key="1">
    <source>
        <dbReference type="EMBL" id="OMO97841.1"/>
    </source>
</evidence>